<organism evidence="2 3">
    <name type="scientific">Zooshikella harenae</name>
    <dbReference type="NCBI Taxonomy" id="2827238"/>
    <lineage>
        <taxon>Bacteria</taxon>
        <taxon>Pseudomonadati</taxon>
        <taxon>Pseudomonadota</taxon>
        <taxon>Gammaproteobacteria</taxon>
        <taxon>Oceanospirillales</taxon>
        <taxon>Zooshikellaceae</taxon>
        <taxon>Zooshikella</taxon>
    </lineage>
</organism>
<dbReference type="InterPro" id="IPR044922">
    <property type="entry name" value="DUF2063_N_sf"/>
</dbReference>
<dbReference type="Pfam" id="PF09836">
    <property type="entry name" value="DUF2063"/>
    <property type="match status" value="1"/>
</dbReference>
<name>A0ABS5ZAX7_9GAMM</name>
<protein>
    <submittedName>
        <fullName evidence="2">DNA-binding domain-containing protein</fullName>
    </submittedName>
</protein>
<evidence type="ECO:0000313" key="2">
    <source>
        <dbReference type="EMBL" id="MBU2711149.1"/>
    </source>
</evidence>
<dbReference type="Gene3D" id="1.10.150.690">
    <property type="entry name" value="DUF2063"/>
    <property type="match status" value="1"/>
</dbReference>
<sequence length="266" mass="29823">MTVLDDWQSQFAKWLLTGDTQLLNSQVIADKPERLGLYRNNVLANITQSLQSIFPVLERLIGTSCFTSLCHRFIQQHPPQKAALNHYGGQLADFISCQAAFNGHPYLPDVAQLEWATHVAFLLAEVKPVDTHTLASLEQKELLDIHLSLASSVQLVMSKFPILAIWQANHSTVVDPPTVHLMEKEEHLIVFREGEQFVIEPVTSTEWFFLQAINHTVSLNQAYEHALTHSADFDLAGCLQKYVSSGVISDVLPVIADKNWSKANVE</sequence>
<dbReference type="InterPro" id="IPR018640">
    <property type="entry name" value="DUF2063"/>
</dbReference>
<dbReference type="EMBL" id="JAGSOY010000015">
    <property type="protein sequence ID" value="MBU2711149.1"/>
    <property type="molecule type" value="Genomic_DNA"/>
</dbReference>
<evidence type="ECO:0000259" key="1">
    <source>
        <dbReference type="Pfam" id="PF09836"/>
    </source>
</evidence>
<accession>A0ABS5ZAX7</accession>
<dbReference type="RefSeq" id="WP_215819308.1">
    <property type="nucleotide sequence ID" value="NZ_JAGSOY010000015.1"/>
</dbReference>
<comment type="caution">
    <text evidence="2">The sequence shown here is derived from an EMBL/GenBank/DDBJ whole genome shotgun (WGS) entry which is preliminary data.</text>
</comment>
<evidence type="ECO:0000313" key="3">
    <source>
        <dbReference type="Proteomes" id="UP000690515"/>
    </source>
</evidence>
<dbReference type="GO" id="GO:0003677">
    <property type="term" value="F:DNA binding"/>
    <property type="evidence" value="ECO:0007669"/>
    <property type="project" value="UniProtKB-KW"/>
</dbReference>
<feature type="domain" description="Putative DNA-binding" evidence="1">
    <location>
        <begin position="7"/>
        <end position="95"/>
    </location>
</feature>
<reference evidence="2 3" key="1">
    <citation type="submission" date="2021-04" db="EMBL/GenBank/DDBJ databases">
        <authorList>
            <person name="Pira H."/>
            <person name="Risdian C."/>
            <person name="Wink J."/>
        </authorList>
    </citation>
    <scope>NUCLEOTIDE SEQUENCE [LARGE SCALE GENOMIC DNA]</scope>
    <source>
        <strain evidence="2 3">WH53</strain>
    </source>
</reference>
<gene>
    <name evidence="2" type="ORF">KCG35_08760</name>
</gene>
<keyword evidence="3" id="KW-1185">Reference proteome</keyword>
<dbReference type="Proteomes" id="UP000690515">
    <property type="component" value="Unassembled WGS sequence"/>
</dbReference>
<proteinExistence type="predicted"/>
<keyword evidence="2" id="KW-0238">DNA-binding</keyword>